<dbReference type="InterPro" id="IPR006990">
    <property type="entry name" value="Tweety"/>
</dbReference>
<name>A0A0M0JDG5_9EUKA</name>
<dbReference type="GO" id="GO:0034707">
    <property type="term" value="C:chloride channel complex"/>
    <property type="evidence" value="ECO:0007669"/>
    <property type="project" value="UniProtKB-KW"/>
</dbReference>
<evidence type="ECO:0008006" key="16">
    <source>
        <dbReference type="Google" id="ProtNLM"/>
    </source>
</evidence>
<dbReference type="AlphaFoldDB" id="A0A0M0JDG5"/>
<keyword evidence="12" id="KW-0407">Ion channel</keyword>
<dbReference type="GO" id="GO:0072320">
    <property type="term" value="F:volume-sensitive chloride channel activity"/>
    <property type="evidence" value="ECO:0007669"/>
    <property type="project" value="TreeGrafter"/>
</dbReference>
<keyword evidence="3" id="KW-0813">Transport</keyword>
<dbReference type="GO" id="GO:0005229">
    <property type="term" value="F:intracellularly calcium-gated chloride channel activity"/>
    <property type="evidence" value="ECO:0007669"/>
    <property type="project" value="TreeGrafter"/>
</dbReference>
<evidence type="ECO:0000256" key="9">
    <source>
        <dbReference type="ARBA" id="ARBA00023173"/>
    </source>
</evidence>
<protein>
    <recommendedName>
        <fullName evidence="16">Protein tweety homolog</fullName>
    </recommendedName>
</protein>
<keyword evidence="6 13" id="KW-1133">Transmembrane helix</keyword>
<evidence type="ECO:0000256" key="13">
    <source>
        <dbReference type="SAM" id="Phobius"/>
    </source>
</evidence>
<comment type="similarity">
    <text evidence="2">Belongs to the tweety family.</text>
</comment>
<keyword evidence="4" id="KW-1003">Cell membrane</keyword>
<evidence type="ECO:0000256" key="11">
    <source>
        <dbReference type="ARBA" id="ARBA00023214"/>
    </source>
</evidence>
<organism evidence="14 15">
    <name type="scientific">Chrysochromulina tobinii</name>
    <dbReference type="NCBI Taxonomy" id="1460289"/>
    <lineage>
        <taxon>Eukaryota</taxon>
        <taxon>Haptista</taxon>
        <taxon>Haptophyta</taxon>
        <taxon>Prymnesiophyceae</taxon>
        <taxon>Prymnesiales</taxon>
        <taxon>Chrysochromulinaceae</taxon>
        <taxon>Chrysochromulina</taxon>
    </lineage>
</organism>
<dbReference type="EMBL" id="JWZX01003110">
    <property type="protein sequence ID" value="KOO24273.1"/>
    <property type="molecule type" value="Genomic_DNA"/>
</dbReference>
<gene>
    <name evidence="14" type="ORF">Ctob_006082</name>
</gene>
<evidence type="ECO:0000256" key="1">
    <source>
        <dbReference type="ARBA" id="ARBA00004651"/>
    </source>
</evidence>
<reference evidence="15" key="1">
    <citation type="journal article" date="2015" name="PLoS Genet.">
        <title>Genome Sequence and Transcriptome Analyses of Chrysochromulina tobin: Metabolic Tools for Enhanced Algal Fitness in the Prominent Order Prymnesiales (Haptophyceae).</title>
        <authorList>
            <person name="Hovde B.T."/>
            <person name="Deodato C.R."/>
            <person name="Hunsperger H.M."/>
            <person name="Ryken S.A."/>
            <person name="Yost W."/>
            <person name="Jha R.K."/>
            <person name="Patterson J."/>
            <person name="Monnat R.J. Jr."/>
            <person name="Barlow S.B."/>
            <person name="Starkenburg S.R."/>
            <person name="Cattolico R.A."/>
        </authorList>
    </citation>
    <scope>NUCLEOTIDE SEQUENCE</scope>
    <source>
        <strain evidence="15">CCMP291</strain>
    </source>
</reference>
<sequence length="378" mass="40941">MMLELGVSEVDNGVETILDAYDDSLNKFTSTNTAAQHLDTAASQALPHLDALIADSSACPRMPVQTLLDARQYITDAQQSLASVQKFTTPLLAQLDDFDVRGKQNQYDVSAILRAALMIPTGLALIGVLLELFRLLVLKACGRCGCTGACTRFLDCASSLIFLAATLILLATTAVYAFVALSSADLCEEPDAKLGHIWDGLKMGSPARELVDFYSLCRDSSFVDDLQAQLTDADESFKQLEKIISGDLKMCPTDDARQLQALLKDVQPLYEAQVLPLQSCTYLQPTYCRAVADGVCDSVAFGATLSLLSQLTLFVTMLLSLTFSACVARELRRKPYVPPAAVPFWDDQYQTKSTAAARLPLAQHTAAASGTGVRLEFN</sequence>
<comment type="caution">
    <text evidence="14">The sequence shown here is derived from an EMBL/GenBank/DDBJ whole genome shotgun (WGS) entry which is preliminary data.</text>
</comment>
<feature type="transmembrane region" description="Helical" evidence="13">
    <location>
        <begin position="111"/>
        <end position="133"/>
    </location>
</feature>
<evidence type="ECO:0000256" key="12">
    <source>
        <dbReference type="ARBA" id="ARBA00023303"/>
    </source>
</evidence>
<feature type="transmembrane region" description="Helical" evidence="13">
    <location>
        <begin position="307"/>
        <end position="328"/>
    </location>
</feature>
<dbReference type="PANTHER" id="PTHR12424:SF8">
    <property type="entry name" value="PROTEIN TWEETY"/>
    <property type="match status" value="1"/>
</dbReference>
<evidence type="ECO:0000256" key="8">
    <source>
        <dbReference type="ARBA" id="ARBA00023136"/>
    </source>
</evidence>
<dbReference type="Proteomes" id="UP000037460">
    <property type="component" value="Unassembled WGS sequence"/>
</dbReference>
<feature type="transmembrane region" description="Helical" evidence="13">
    <location>
        <begin position="160"/>
        <end position="181"/>
    </location>
</feature>
<dbReference type="GO" id="GO:0005886">
    <property type="term" value="C:plasma membrane"/>
    <property type="evidence" value="ECO:0007669"/>
    <property type="project" value="UniProtKB-SubCell"/>
</dbReference>
<evidence type="ECO:0000256" key="6">
    <source>
        <dbReference type="ARBA" id="ARBA00022989"/>
    </source>
</evidence>
<keyword evidence="15" id="KW-1185">Reference proteome</keyword>
<evidence type="ECO:0000256" key="3">
    <source>
        <dbReference type="ARBA" id="ARBA00022448"/>
    </source>
</evidence>
<keyword evidence="7" id="KW-0406">Ion transport</keyword>
<evidence type="ECO:0000256" key="4">
    <source>
        <dbReference type="ARBA" id="ARBA00022475"/>
    </source>
</evidence>
<evidence type="ECO:0000256" key="5">
    <source>
        <dbReference type="ARBA" id="ARBA00022692"/>
    </source>
</evidence>
<evidence type="ECO:0000256" key="2">
    <source>
        <dbReference type="ARBA" id="ARBA00009849"/>
    </source>
</evidence>
<dbReference type="PANTHER" id="PTHR12424">
    <property type="entry name" value="TWEETY-RELATED"/>
    <property type="match status" value="1"/>
</dbReference>
<evidence type="ECO:0000313" key="14">
    <source>
        <dbReference type="EMBL" id="KOO24273.1"/>
    </source>
</evidence>
<evidence type="ECO:0000256" key="10">
    <source>
        <dbReference type="ARBA" id="ARBA00023180"/>
    </source>
</evidence>
<evidence type="ECO:0000313" key="15">
    <source>
        <dbReference type="Proteomes" id="UP000037460"/>
    </source>
</evidence>
<proteinExistence type="inferred from homology"/>
<keyword evidence="5 13" id="KW-0812">Transmembrane</keyword>
<comment type="subcellular location">
    <subcellularLocation>
        <location evidence="1">Cell membrane</location>
        <topology evidence="1">Multi-pass membrane protein</topology>
    </subcellularLocation>
</comment>
<keyword evidence="8 13" id="KW-0472">Membrane</keyword>
<evidence type="ECO:0000256" key="7">
    <source>
        <dbReference type="ARBA" id="ARBA00023065"/>
    </source>
</evidence>
<keyword evidence="9" id="KW-0869">Chloride channel</keyword>
<keyword evidence="10" id="KW-0325">Glycoprotein</keyword>
<accession>A0A0M0JDG5</accession>
<keyword evidence="11" id="KW-0868">Chloride</keyword>